<comment type="caution">
    <text evidence="1">The sequence shown here is derived from an EMBL/GenBank/DDBJ whole genome shotgun (WGS) entry which is preliminary data.</text>
</comment>
<sequence length="132" mass="15123">MKSRSDKLKRLVTVQRHLEQMAEIDLAVTTQQRQEVAETMDAVAGAISSLNPVHRNFSGIYAAQIGKLRHKDTMLAGVQQMHEMRIVRERAKGDRLEERMQEARLLEEREAEDNAIHDLIDQHVARRDAGDL</sequence>
<gene>
    <name evidence="1" type="ORF">C7449_102600</name>
</gene>
<evidence type="ECO:0000313" key="1">
    <source>
        <dbReference type="EMBL" id="PTM97721.1"/>
    </source>
</evidence>
<evidence type="ECO:0008006" key="3">
    <source>
        <dbReference type="Google" id="ProtNLM"/>
    </source>
</evidence>
<organism evidence="1 2">
    <name type="scientific">Mycoplana dimorpha</name>
    <dbReference type="NCBI Taxonomy" id="28320"/>
    <lineage>
        <taxon>Bacteria</taxon>
        <taxon>Pseudomonadati</taxon>
        <taxon>Pseudomonadota</taxon>
        <taxon>Alphaproteobacteria</taxon>
        <taxon>Hyphomicrobiales</taxon>
        <taxon>Rhizobiaceae</taxon>
        <taxon>Mycoplana</taxon>
    </lineage>
</organism>
<dbReference type="AlphaFoldDB" id="A0A2T5BFF2"/>
<protein>
    <recommendedName>
        <fullName evidence="3">Flagellar FliJ protein</fullName>
    </recommendedName>
</protein>
<dbReference type="RefSeq" id="WP_108001970.1">
    <property type="nucleotide sequence ID" value="NZ_JBHEEX010000001.1"/>
</dbReference>
<proteinExistence type="predicted"/>
<reference evidence="1 2" key="1">
    <citation type="submission" date="2018-04" db="EMBL/GenBank/DDBJ databases">
        <title>Genomic Encyclopedia of Type Strains, Phase IV (KMG-IV): sequencing the most valuable type-strain genomes for metagenomic binning, comparative biology and taxonomic classification.</title>
        <authorList>
            <person name="Goeker M."/>
        </authorList>
    </citation>
    <scope>NUCLEOTIDE SEQUENCE [LARGE SCALE GENOMIC DNA]</scope>
    <source>
        <strain evidence="1 2">DSM 7138</strain>
    </source>
</reference>
<dbReference type="EMBL" id="PZZZ01000002">
    <property type="protein sequence ID" value="PTM97721.1"/>
    <property type="molecule type" value="Genomic_DNA"/>
</dbReference>
<dbReference type="OrthoDB" id="8115900at2"/>
<dbReference type="Proteomes" id="UP000241247">
    <property type="component" value="Unassembled WGS sequence"/>
</dbReference>
<keyword evidence="2" id="KW-1185">Reference proteome</keyword>
<evidence type="ECO:0000313" key="2">
    <source>
        <dbReference type="Proteomes" id="UP000241247"/>
    </source>
</evidence>
<name>A0A2T5BFF2_MYCDI</name>
<accession>A0A2T5BFF2</accession>